<gene>
    <name evidence="3" type="ORF">DPCES_4701</name>
</gene>
<reference evidence="3" key="1">
    <citation type="submission" date="2014-07" db="EMBL/GenBank/DDBJ databases">
        <authorList>
            <person name="Hornung V.Bastian."/>
        </authorList>
    </citation>
    <scope>NUCLEOTIDE SEQUENCE</scope>
    <source>
        <strain evidence="3">PCE-S</strain>
    </source>
</reference>
<dbReference type="PROSITE" id="PS51462">
    <property type="entry name" value="NUDIX"/>
    <property type="match status" value="1"/>
</dbReference>
<dbReference type="EMBL" id="LK996017">
    <property type="protein sequence ID" value="CDX04587.1"/>
    <property type="molecule type" value="Genomic_DNA"/>
</dbReference>
<dbReference type="PATRIC" id="fig|49338.4.peg.5054"/>
<dbReference type="GO" id="GO:0016787">
    <property type="term" value="F:hydrolase activity"/>
    <property type="evidence" value="ECO:0007669"/>
    <property type="project" value="UniProtKB-KW"/>
</dbReference>
<protein>
    <submittedName>
        <fullName evidence="3">NUDIX hydrolase</fullName>
    </submittedName>
</protein>
<evidence type="ECO:0000313" key="3">
    <source>
        <dbReference type="EMBL" id="CDX04587.1"/>
    </source>
</evidence>
<sequence length="173" mass="20450">MTELWDIYDKNRTLTGRTMERGSQFAKGDYHLVIHVCIFNSKNELLIQKRQPWKKGWPNMWDITVGGSALAGETSAEAAERETFEEIGYKIDLSAERPFFTVNFERGFDDYYLVERDIDINGLCLQYEEVQCVKWASKDEIMQLIKEGQFIGYWFMEQLFDIRKHRAGYRFMG</sequence>
<feature type="domain" description="Nudix hydrolase" evidence="2">
    <location>
        <begin position="29"/>
        <end position="158"/>
    </location>
</feature>
<dbReference type="CDD" id="cd04693">
    <property type="entry name" value="NUDIX_Hydrolase"/>
    <property type="match status" value="1"/>
</dbReference>
<dbReference type="SUPFAM" id="SSF55811">
    <property type="entry name" value="Nudix"/>
    <property type="match status" value="1"/>
</dbReference>
<dbReference type="InterPro" id="IPR015797">
    <property type="entry name" value="NUDIX_hydrolase-like_dom_sf"/>
</dbReference>
<evidence type="ECO:0000259" key="2">
    <source>
        <dbReference type="PROSITE" id="PS51462"/>
    </source>
</evidence>
<dbReference type="Pfam" id="PF00293">
    <property type="entry name" value="NUDIX"/>
    <property type="match status" value="1"/>
</dbReference>
<dbReference type="AlphaFoldDB" id="A0A098B881"/>
<dbReference type="RefSeq" id="WP_208926398.1">
    <property type="nucleotide sequence ID" value="NZ_LK996017.1"/>
</dbReference>
<proteinExistence type="predicted"/>
<dbReference type="InterPro" id="IPR000086">
    <property type="entry name" value="NUDIX_hydrolase_dom"/>
</dbReference>
<dbReference type="PROSITE" id="PS00893">
    <property type="entry name" value="NUDIX_BOX"/>
    <property type="match status" value="1"/>
</dbReference>
<dbReference type="PANTHER" id="PTHR10885">
    <property type="entry name" value="ISOPENTENYL-DIPHOSPHATE DELTA-ISOMERASE"/>
    <property type="match status" value="1"/>
</dbReference>
<name>A0A098B881_DESHA</name>
<organism evidence="3">
    <name type="scientific">Desulfitobacterium hafniense</name>
    <name type="common">Desulfitobacterium frappieri</name>
    <dbReference type="NCBI Taxonomy" id="49338"/>
    <lineage>
        <taxon>Bacteria</taxon>
        <taxon>Bacillati</taxon>
        <taxon>Bacillota</taxon>
        <taxon>Clostridia</taxon>
        <taxon>Eubacteriales</taxon>
        <taxon>Desulfitobacteriaceae</taxon>
        <taxon>Desulfitobacterium</taxon>
    </lineage>
</organism>
<dbReference type="Gene3D" id="3.90.79.10">
    <property type="entry name" value="Nucleoside Triphosphate Pyrophosphohydrolase"/>
    <property type="match status" value="1"/>
</dbReference>
<keyword evidence="1 3" id="KW-0378">Hydrolase</keyword>
<dbReference type="PANTHER" id="PTHR10885:SF0">
    <property type="entry name" value="ISOPENTENYL-DIPHOSPHATE DELTA-ISOMERASE"/>
    <property type="match status" value="1"/>
</dbReference>
<evidence type="ECO:0000256" key="1">
    <source>
        <dbReference type="ARBA" id="ARBA00022801"/>
    </source>
</evidence>
<dbReference type="InterPro" id="IPR020084">
    <property type="entry name" value="NUDIX_hydrolase_CS"/>
</dbReference>
<accession>A0A098B881</accession>